<dbReference type="AlphaFoldDB" id="A0AAV1WYF0"/>
<proteinExistence type="predicted"/>
<gene>
    <name evidence="1" type="ORF">LLUT_LOCUS15146</name>
</gene>
<keyword evidence="2" id="KW-1185">Reference proteome</keyword>
<protein>
    <submittedName>
        <fullName evidence="1">Uncharacterized protein</fullName>
    </submittedName>
</protein>
<name>A0AAV1WYF0_LUPLU</name>
<comment type="caution">
    <text evidence="1">The sequence shown here is derived from an EMBL/GenBank/DDBJ whole genome shotgun (WGS) entry which is preliminary data.</text>
</comment>
<sequence length="109" mass="12412">MEIDKDRIEVGLERWNIYSHDVGSVEDNFYVEVDFMKQNFTKFAFVYTTSVKKSKVLAAHGATKIRNPETALTYFWITDSCPLTVKEVTNQPPFELLSLASSISASLQI</sequence>
<organism evidence="1 2">
    <name type="scientific">Lupinus luteus</name>
    <name type="common">European yellow lupine</name>
    <dbReference type="NCBI Taxonomy" id="3873"/>
    <lineage>
        <taxon>Eukaryota</taxon>
        <taxon>Viridiplantae</taxon>
        <taxon>Streptophyta</taxon>
        <taxon>Embryophyta</taxon>
        <taxon>Tracheophyta</taxon>
        <taxon>Spermatophyta</taxon>
        <taxon>Magnoliopsida</taxon>
        <taxon>eudicotyledons</taxon>
        <taxon>Gunneridae</taxon>
        <taxon>Pentapetalae</taxon>
        <taxon>rosids</taxon>
        <taxon>fabids</taxon>
        <taxon>Fabales</taxon>
        <taxon>Fabaceae</taxon>
        <taxon>Papilionoideae</taxon>
        <taxon>50 kb inversion clade</taxon>
        <taxon>genistoids sensu lato</taxon>
        <taxon>core genistoids</taxon>
        <taxon>Genisteae</taxon>
        <taxon>Lupinus</taxon>
    </lineage>
</organism>
<dbReference type="Proteomes" id="UP001497480">
    <property type="component" value="Unassembled WGS sequence"/>
</dbReference>
<evidence type="ECO:0000313" key="2">
    <source>
        <dbReference type="Proteomes" id="UP001497480"/>
    </source>
</evidence>
<evidence type="ECO:0000313" key="1">
    <source>
        <dbReference type="EMBL" id="CAL0314086.1"/>
    </source>
</evidence>
<accession>A0AAV1WYF0</accession>
<dbReference type="EMBL" id="CAXHTB010000010">
    <property type="protein sequence ID" value="CAL0314086.1"/>
    <property type="molecule type" value="Genomic_DNA"/>
</dbReference>
<reference evidence="1 2" key="1">
    <citation type="submission" date="2024-03" db="EMBL/GenBank/DDBJ databases">
        <authorList>
            <person name="Martinez-Hernandez J."/>
        </authorList>
    </citation>
    <scope>NUCLEOTIDE SEQUENCE [LARGE SCALE GENOMIC DNA]</scope>
</reference>